<evidence type="ECO:0000313" key="18">
    <source>
        <dbReference type="EMBL" id="KAK2572658.1"/>
    </source>
</evidence>
<feature type="transmembrane region" description="Helical" evidence="16">
    <location>
        <begin position="18"/>
        <end position="46"/>
    </location>
</feature>
<keyword evidence="6" id="KW-0479">Metal-binding</keyword>
<dbReference type="AlphaFoldDB" id="A0AAD9VFH4"/>
<keyword evidence="7" id="KW-0378">Hydrolase</keyword>
<evidence type="ECO:0000256" key="11">
    <source>
        <dbReference type="ARBA" id="ARBA00023098"/>
    </source>
</evidence>
<comment type="cofactor">
    <cofactor evidence="1">
        <name>Ca(2+)</name>
        <dbReference type="ChEBI" id="CHEBI:29108"/>
    </cofactor>
</comment>
<feature type="compositionally biased region" description="Basic and acidic residues" evidence="15">
    <location>
        <begin position="883"/>
        <end position="897"/>
    </location>
</feature>
<evidence type="ECO:0000256" key="15">
    <source>
        <dbReference type="SAM" id="MobiDB-lite"/>
    </source>
</evidence>
<keyword evidence="10 16" id="KW-1133">Transmembrane helix</keyword>
<evidence type="ECO:0000313" key="19">
    <source>
        <dbReference type="Proteomes" id="UP001249851"/>
    </source>
</evidence>
<keyword evidence="19" id="KW-1185">Reference proteome</keyword>
<protein>
    <recommendedName>
        <fullName evidence="14">sn-1-specific diacylglycerol lipase</fullName>
        <ecNumber evidence="14">3.1.1.116</ecNumber>
    </recommendedName>
</protein>
<dbReference type="InterPro" id="IPR029058">
    <property type="entry name" value="AB_hydrolase_fold"/>
</dbReference>
<dbReference type="GO" id="GO:0046872">
    <property type="term" value="F:metal ion binding"/>
    <property type="evidence" value="ECO:0007669"/>
    <property type="project" value="UniProtKB-KW"/>
</dbReference>
<dbReference type="GO" id="GO:0046340">
    <property type="term" value="P:diacylglycerol catabolic process"/>
    <property type="evidence" value="ECO:0007669"/>
    <property type="project" value="TreeGrafter"/>
</dbReference>
<evidence type="ECO:0000256" key="4">
    <source>
        <dbReference type="ARBA" id="ARBA00022553"/>
    </source>
</evidence>
<dbReference type="CDD" id="cd00519">
    <property type="entry name" value="Lipase_3"/>
    <property type="match status" value="1"/>
</dbReference>
<reference evidence="18" key="1">
    <citation type="journal article" date="2023" name="G3 (Bethesda)">
        <title>Whole genome assembly and annotation of the endangered Caribbean coral Acropora cervicornis.</title>
        <authorList>
            <person name="Selwyn J.D."/>
            <person name="Vollmer S.V."/>
        </authorList>
    </citation>
    <scope>NUCLEOTIDE SEQUENCE</scope>
    <source>
        <strain evidence="18">K2</strain>
    </source>
</reference>
<comment type="subcellular location">
    <subcellularLocation>
        <location evidence="2">Cell membrane</location>
        <topology evidence="2">Multi-pass membrane protein</topology>
    </subcellularLocation>
</comment>
<evidence type="ECO:0000256" key="2">
    <source>
        <dbReference type="ARBA" id="ARBA00004651"/>
    </source>
</evidence>
<evidence type="ECO:0000256" key="9">
    <source>
        <dbReference type="ARBA" id="ARBA00022963"/>
    </source>
</evidence>
<evidence type="ECO:0000256" key="7">
    <source>
        <dbReference type="ARBA" id="ARBA00022801"/>
    </source>
</evidence>
<feature type="compositionally biased region" description="Polar residues" evidence="15">
    <location>
        <begin position="864"/>
        <end position="873"/>
    </location>
</feature>
<dbReference type="InterPro" id="IPR002921">
    <property type="entry name" value="Fungal_lipase-type"/>
</dbReference>
<keyword evidence="12 16" id="KW-0472">Membrane</keyword>
<proteinExistence type="predicted"/>
<accession>A0AAD9VFH4</accession>
<keyword evidence="4" id="KW-0597">Phosphoprotein</keyword>
<dbReference type="EC" id="3.1.1.116" evidence="14"/>
<dbReference type="EMBL" id="JARQWQ010000003">
    <property type="protein sequence ID" value="KAK2572658.1"/>
    <property type="molecule type" value="Genomic_DNA"/>
</dbReference>
<dbReference type="GO" id="GO:0016298">
    <property type="term" value="F:lipase activity"/>
    <property type="evidence" value="ECO:0007669"/>
    <property type="project" value="TreeGrafter"/>
</dbReference>
<feature type="domain" description="Fungal lipase-type" evidence="17">
    <location>
        <begin position="412"/>
        <end position="548"/>
    </location>
</feature>
<evidence type="ECO:0000256" key="12">
    <source>
        <dbReference type="ARBA" id="ARBA00023136"/>
    </source>
</evidence>
<dbReference type="Pfam" id="PF01764">
    <property type="entry name" value="Lipase_3"/>
    <property type="match status" value="1"/>
</dbReference>
<name>A0AAD9VFH4_ACRCE</name>
<sequence length="1102" mass="125125">MPGIVVFNRRWMVASDDFVIPFGIAFVLRGLWMLTLSVAVGTYHGLYHEHHVSHRDRHVCEQTLDYFMGGYLALLFATNIMELSIAWMSGKGSIMDTEPRDLIPHLLYIRLALNIIEVLWLSIGVKWIFIDANTCKLTSELYIARAIVVFNWLFLFTILVIVYCAFDSAGRTWVRFKDARLMGDCIDASEGYSRHITHNYQKQWEGCFKKCCCCSGVGQGDENVFTTIGRTLAEYFLDIDVVPSDFAAGLALLRKFQKHQEHVALMRAIQEQQVLDCQKAVKKSSLRFQRTNSARTLNLKDKRELQLFKEVAYYMNYALSAYGWPIYMKNNVTLGCCKLLKNVRCCYPCRSPDRRSHKFVDIESDNCCRCNYSALKRIASIHNRDVVYVSYHNKLYETPFFVCMDHDKRAVVVTIRGTLSLQDILTDFSLEAEKIPLEGGDPSWFGHKGMIKAALYIKRKLESGILTRAFHSDPDRHTESYRLVLVGHSLGAGTASILAILLRPYYPDLFCYAFSPPGANLSLSAAKYTRDFVISVVVGKDMIPRLSLYTLEDLRNKMLAVISHSTTPKWKILRGCACRCALVCCYGCRCVKFDTREQETEEDWENFVLPSNKNSKTPNFYPPGRVIHIVKTVSALTRCGRKRRIYEPVWADLEDFQSIQISSLMWEDHMPDFVLEALYQCLPSKEQEDSILNATPQPSPNSLVIPDVSGYKLNNHSHTEPNHTIARLSRSLDAVKTEQVGDEVELALERVTSADSLALEVGHPLWRITALVSEARKAPIARPESGFDDSDLDDNLPSSRVSANWKSFTLPSVQQSIDDVIVDMHPRPRLRANTDITDLSPDSQRSLKALDDLTNKTSSLGSVQSFASTSLSRNVAPPPKPPRTFETERSEGRESFRYKPPPKPPRTFEYESQIQANFSSSLYWHFPRPRNRMFQTQISSPEGYGSSLSCDSVDGKESVEVLPPYSSHRSKLPQFYSPSHNAVKKEIKMDDSLRLDDNAKGTSVPKLSSYPNGDAVRRPKHRSVESSGPESRHSISDSGLHISQEEMFLLGSVKPRAGRRKRKTLKQTASETLHHVRVNVEEYEQLLGPSPRRDRSFLETTL</sequence>
<organism evidence="18 19">
    <name type="scientific">Acropora cervicornis</name>
    <name type="common">Staghorn coral</name>
    <dbReference type="NCBI Taxonomy" id="6130"/>
    <lineage>
        <taxon>Eukaryota</taxon>
        <taxon>Metazoa</taxon>
        <taxon>Cnidaria</taxon>
        <taxon>Anthozoa</taxon>
        <taxon>Hexacorallia</taxon>
        <taxon>Scleractinia</taxon>
        <taxon>Astrocoeniina</taxon>
        <taxon>Acroporidae</taxon>
        <taxon>Acropora</taxon>
    </lineage>
</organism>
<evidence type="ECO:0000256" key="6">
    <source>
        <dbReference type="ARBA" id="ARBA00022723"/>
    </source>
</evidence>
<dbReference type="GO" id="GO:0005886">
    <property type="term" value="C:plasma membrane"/>
    <property type="evidence" value="ECO:0007669"/>
    <property type="project" value="UniProtKB-SubCell"/>
</dbReference>
<evidence type="ECO:0000256" key="14">
    <source>
        <dbReference type="ARBA" id="ARBA00026104"/>
    </source>
</evidence>
<evidence type="ECO:0000256" key="3">
    <source>
        <dbReference type="ARBA" id="ARBA00022475"/>
    </source>
</evidence>
<dbReference type="Gene3D" id="3.40.50.1820">
    <property type="entry name" value="alpha/beta hydrolase"/>
    <property type="match status" value="1"/>
</dbReference>
<keyword evidence="11" id="KW-0443">Lipid metabolism</keyword>
<evidence type="ECO:0000256" key="13">
    <source>
        <dbReference type="ARBA" id="ARBA00024531"/>
    </source>
</evidence>
<feature type="compositionally biased region" description="Basic and acidic residues" evidence="15">
    <location>
        <begin position="988"/>
        <end position="999"/>
    </location>
</feature>
<keyword evidence="3" id="KW-1003">Cell membrane</keyword>
<dbReference type="Proteomes" id="UP001249851">
    <property type="component" value="Unassembled WGS sequence"/>
</dbReference>
<evidence type="ECO:0000256" key="16">
    <source>
        <dbReference type="SAM" id="Phobius"/>
    </source>
</evidence>
<feature type="region of interest" description="Disordered" evidence="15">
    <location>
        <begin position="864"/>
        <end position="908"/>
    </location>
</feature>
<feature type="transmembrane region" description="Helical" evidence="16">
    <location>
        <begin position="142"/>
        <end position="166"/>
    </location>
</feature>
<evidence type="ECO:0000256" key="5">
    <source>
        <dbReference type="ARBA" id="ARBA00022692"/>
    </source>
</evidence>
<comment type="caution">
    <text evidence="18">The sequence shown here is derived from an EMBL/GenBank/DDBJ whole genome shotgun (WGS) entry which is preliminary data.</text>
</comment>
<evidence type="ECO:0000256" key="10">
    <source>
        <dbReference type="ARBA" id="ARBA00022989"/>
    </source>
</evidence>
<dbReference type="InterPro" id="IPR052214">
    <property type="entry name" value="DAG_Lipase-Related"/>
</dbReference>
<evidence type="ECO:0000256" key="8">
    <source>
        <dbReference type="ARBA" id="ARBA00022837"/>
    </source>
</evidence>
<feature type="transmembrane region" description="Helical" evidence="16">
    <location>
        <begin position="66"/>
        <end position="87"/>
    </location>
</feature>
<gene>
    <name evidence="18" type="ORF">P5673_001633</name>
</gene>
<keyword evidence="8" id="KW-0106">Calcium</keyword>
<keyword evidence="9" id="KW-0442">Lipid degradation</keyword>
<dbReference type="PANTHER" id="PTHR45792:SF8">
    <property type="entry name" value="DIACYLGLYCEROL LIPASE-ALPHA"/>
    <property type="match status" value="1"/>
</dbReference>
<reference evidence="18" key="2">
    <citation type="journal article" date="2023" name="Science">
        <title>Genomic signatures of disease resistance in endangered staghorn corals.</title>
        <authorList>
            <person name="Vollmer S.V."/>
            <person name="Selwyn J.D."/>
            <person name="Despard B.A."/>
            <person name="Roesel C.L."/>
        </authorList>
    </citation>
    <scope>NUCLEOTIDE SEQUENCE</scope>
    <source>
        <strain evidence="18">K2</strain>
    </source>
</reference>
<feature type="region of interest" description="Disordered" evidence="15">
    <location>
        <begin position="988"/>
        <end position="1040"/>
    </location>
</feature>
<dbReference type="GO" id="GO:0019369">
    <property type="term" value="P:arachidonate metabolic process"/>
    <property type="evidence" value="ECO:0007669"/>
    <property type="project" value="TreeGrafter"/>
</dbReference>
<dbReference type="SUPFAM" id="SSF53474">
    <property type="entry name" value="alpha/beta-Hydrolases"/>
    <property type="match status" value="1"/>
</dbReference>
<evidence type="ECO:0000256" key="1">
    <source>
        <dbReference type="ARBA" id="ARBA00001913"/>
    </source>
</evidence>
<comment type="catalytic activity">
    <reaction evidence="13">
        <text>a 1,2-diacyl-sn-glycerol + H2O = a 2-acylglycerol + a fatty acid + H(+)</text>
        <dbReference type="Rhea" id="RHEA:33275"/>
        <dbReference type="ChEBI" id="CHEBI:15377"/>
        <dbReference type="ChEBI" id="CHEBI:15378"/>
        <dbReference type="ChEBI" id="CHEBI:17389"/>
        <dbReference type="ChEBI" id="CHEBI:17815"/>
        <dbReference type="ChEBI" id="CHEBI:28868"/>
        <dbReference type="EC" id="3.1.1.116"/>
    </reaction>
    <physiologicalReaction direction="left-to-right" evidence="13">
        <dbReference type="Rhea" id="RHEA:33276"/>
    </physiologicalReaction>
</comment>
<evidence type="ECO:0000259" key="17">
    <source>
        <dbReference type="Pfam" id="PF01764"/>
    </source>
</evidence>
<dbReference type="PANTHER" id="PTHR45792">
    <property type="entry name" value="DIACYLGLYCEROL LIPASE HOMOLOG-RELATED"/>
    <property type="match status" value="1"/>
</dbReference>
<keyword evidence="5 16" id="KW-0812">Transmembrane</keyword>
<feature type="transmembrane region" description="Helical" evidence="16">
    <location>
        <begin position="107"/>
        <end position="130"/>
    </location>
</feature>